<protein>
    <submittedName>
        <fullName evidence="1">Uncharacterized protein</fullName>
    </submittedName>
</protein>
<evidence type="ECO:0000313" key="1">
    <source>
        <dbReference type="EMBL" id="RDB20631.1"/>
    </source>
</evidence>
<sequence>MSSPEAPNLAMNTLSSLLIHGALVTDDGRPVPLALKRKNIPLDLIEIRNLQCCKSVPCKCGPNYVLPNGPPARALVDLPSLPPTTEVELEFTLDTFIDSGKSGVVYSTKFASLSSPAYSVMPFVVKIAARKRNKNLFREAWFYDELQSLQGSTIPRCYGYFEAKLPEGCTFLPWKTVEDMYYERNAEELETGHFERFGNFDSAHCSTLTRFEDTFCITLLMLERLGGPYIRVGEGEGYTKKVMWVHTHLLSCFATIDIV</sequence>
<reference evidence="1" key="1">
    <citation type="submission" date="2018-04" db="EMBL/GenBank/DDBJ databases">
        <title>Whole genome sequencing of Hypsizygus marmoreus.</title>
        <authorList>
            <person name="Choi I.-G."/>
            <person name="Min B."/>
            <person name="Kim J.-G."/>
            <person name="Kim S."/>
            <person name="Oh Y.-L."/>
            <person name="Kong W.-S."/>
            <person name="Park H."/>
            <person name="Jeong J."/>
            <person name="Song E.-S."/>
        </authorList>
    </citation>
    <scope>NUCLEOTIDE SEQUENCE [LARGE SCALE GENOMIC DNA]</scope>
    <source>
        <strain evidence="1">51987-8</strain>
    </source>
</reference>
<name>A0A369JER7_HYPMA</name>
<dbReference type="OrthoDB" id="3182995at2759"/>
<keyword evidence="2" id="KW-1185">Reference proteome</keyword>
<dbReference type="AlphaFoldDB" id="A0A369JER7"/>
<dbReference type="InParanoid" id="A0A369JER7"/>
<organism evidence="1 2">
    <name type="scientific">Hypsizygus marmoreus</name>
    <name type="common">White beech mushroom</name>
    <name type="synonym">Agaricus marmoreus</name>
    <dbReference type="NCBI Taxonomy" id="39966"/>
    <lineage>
        <taxon>Eukaryota</taxon>
        <taxon>Fungi</taxon>
        <taxon>Dikarya</taxon>
        <taxon>Basidiomycota</taxon>
        <taxon>Agaricomycotina</taxon>
        <taxon>Agaricomycetes</taxon>
        <taxon>Agaricomycetidae</taxon>
        <taxon>Agaricales</taxon>
        <taxon>Tricholomatineae</taxon>
        <taxon>Lyophyllaceae</taxon>
        <taxon>Hypsizygus</taxon>
    </lineage>
</organism>
<proteinExistence type="predicted"/>
<evidence type="ECO:0000313" key="2">
    <source>
        <dbReference type="Proteomes" id="UP000076154"/>
    </source>
</evidence>
<accession>A0A369JER7</accession>
<dbReference type="EMBL" id="LUEZ02000058">
    <property type="protein sequence ID" value="RDB20631.1"/>
    <property type="molecule type" value="Genomic_DNA"/>
</dbReference>
<dbReference type="Proteomes" id="UP000076154">
    <property type="component" value="Unassembled WGS sequence"/>
</dbReference>
<comment type="caution">
    <text evidence="1">The sequence shown here is derived from an EMBL/GenBank/DDBJ whole genome shotgun (WGS) entry which is preliminary data.</text>
</comment>
<gene>
    <name evidence="1" type="ORF">Hypma_012256</name>
</gene>